<keyword evidence="2" id="KW-1185">Reference proteome</keyword>
<evidence type="ECO:0000313" key="2">
    <source>
        <dbReference type="Proteomes" id="UP001295463"/>
    </source>
</evidence>
<organism evidence="1 2">
    <name type="scientific">Trichlorobacter ammonificans</name>
    <dbReference type="NCBI Taxonomy" id="2916410"/>
    <lineage>
        <taxon>Bacteria</taxon>
        <taxon>Pseudomonadati</taxon>
        <taxon>Thermodesulfobacteriota</taxon>
        <taxon>Desulfuromonadia</taxon>
        <taxon>Geobacterales</taxon>
        <taxon>Geobacteraceae</taxon>
        <taxon>Trichlorobacter</taxon>
    </lineage>
</organism>
<evidence type="ECO:0000313" key="1">
    <source>
        <dbReference type="EMBL" id="CAH2032262.1"/>
    </source>
</evidence>
<accession>A0ABN8HMJ0</accession>
<gene>
    <name evidence="1" type="ORF">GEAMG1_2426</name>
</gene>
<name>A0ABN8HMJ0_9BACT</name>
<dbReference type="EMBL" id="OW150024">
    <property type="protein sequence ID" value="CAH2032262.1"/>
    <property type="molecule type" value="Genomic_DNA"/>
</dbReference>
<dbReference type="Proteomes" id="UP001295463">
    <property type="component" value="Chromosome"/>
</dbReference>
<reference evidence="1 2" key="1">
    <citation type="submission" date="2022-03" db="EMBL/GenBank/DDBJ databases">
        <authorList>
            <person name="Koch H."/>
        </authorList>
    </citation>
    <scope>NUCLEOTIDE SEQUENCE [LARGE SCALE GENOMIC DNA]</scope>
    <source>
        <strain evidence="1 2">G1</strain>
    </source>
</reference>
<sequence>MSGIMKPATAHDKPLQQIACQQVLLEDSSVFSVQWTDLPAACAAGVTAKTVCRSYLAAIDRQTWGLIRHREWEGELSFRLMGRYPLLVFELPIAYGSTEHDELCLRIRGGLLVQSDACRRGELLFRVEPLPDGGSRVTLQLSDYCPLLLGSRRPSLFRRWLYRLTQAAIHRLVTVRFLVGLYRELAGADACVRLLRVKVREGRPT</sequence>
<evidence type="ECO:0008006" key="3">
    <source>
        <dbReference type="Google" id="ProtNLM"/>
    </source>
</evidence>
<proteinExistence type="predicted"/>
<protein>
    <recommendedName>
        <fullName evidence="3">DUF1990 domain-containing protein</fullName>
    </recommendedName>
</protein>